<proteinExistence type="predicted"/>
<protein>
    <submittedName>
        <fullName evidence="1">Uncharacterized protein</fullName>
    </submittedName>
</protein>
<dbReference type="EMBL" id="AM482745">
    <property type="protein sequence ID" value="CAN77604.1"/>
    <property type="molecule type" value="Genomic_DNA"/>
</dbReference>
<accession>A5C570</accession>
<reference evidence="1" key="1">
    <citation type="journal article" date="2007" name="PLoS ONE">
        <title>The first genome sequence of an elite grapevine cultivar (Pinot noir Vitis vinifera L.): coping with a highly heterozygous genome.</title>
        <authorList>
            <person name="Velasco R."/>
            <person name="Zharkikh A."/>
            <person name="Troggio M."/>
            <person name="Cartwright D.A."/>
            <person name="Cestaro A."/>
            <person name="Pruss D."/>
            <person name="Pindo M."/>
            <person name="FitzGerald L.M."/>
            <person name="Vezzulli S."/>
            <person name="Reid J."/>
            <person name="Malacarne G."/>
            <person name="Iliev D."/>
            <person name="Coppola G."/>
            <person name="Wardell B."/>
            <person name="Micheletti D."/>
            <person name="Macalma T."/>
            <person name="Facci M."/>
            <person name="Mitchell J.T."/>
            <person name="Perazzolli M."/>
            <person name="Eldredge G."/>
            <person name="Gatto P."/>
            <person name="Oyzerski R."/>
            <person name="Moretto M."/>
            <person name="Gutin N."/>
            <person name="Stefanini M."/>
            <person name="Chen Y."/>
            <person name="Segala C."/>
            <person name="Davenport C."/>
            <person name="Dematte L."/>
            <person name="Mraz A."/>
            <person name="Battilana J."/>
            <person name="Stormo K."/>
            <person name="Costa F."/>
            <person name="Tao Q."/>
            <person name="Si-Ammour A."/>
            <person name="Harkins T."/>
            <person name="Lackey A."/>
            <person name="Perbost C."/>
            <person name="Taillon B."/>
            <person name="Stella A."/>
            <person name="Solovyev V."/>
            <person name="Fawcett J.A."/>
            <person name="Sterck L."/>
            <person name="Vandepoele K."/>
            <person name="Grando S.M."/>
            <person name="Toppo S."/>
            <person name="Moser C."/>
            <person name="Lanchbury J."/>
            <person name="Bogden R."/>
            <person name="Skolnick M."/>
            <person name="Sgaramella V."/>
            <person name="Bhatnagar S.K."/>
            <person name="Fontana P."/>
            <person name="Gutin A."/>
            <person name="Van de Peer Y."/>
            <person name="Salamini F."/>
            <person name="Viola R."/>
        </authorList>
    </citation>
    <scope>NUCLEOTIDE SEQUENCE</scope>
</reference>
<name>A5C570_VITVI</name>
<sequence length="155" mass="17586">MFHLYVCVRTLTLSAFCKQGKARTPGRVGGKSFVGETPRGVSIKINNDPERNLTTYIPFGTPTTRLMEKAKEEGIRLRMELEQRKVNFAKQKLGLEIEYIKQVDDMYFYSFGRCMKKHKIAVDIPSNNEAKLIEAAPVHEVLSTSTSEKKNGVED</sequence>
<dbReference type="AlphaFoldDB" id="A5C570"/>
<evidence type="ECO:0000313" key="1">
    <source>
        <dbReference type="EMBL" id="CAN77604.1"/>
    </source>
</evidence>
<gene>
    <name evidence="1" type="ORF">VITISV_006918</name>
</gene>
<organism evidence="1">
    <name type="scientific">Vitis vinifera</name>
    <name type="common">Grape</name>
    <dbReference type="NCBI Taxonomy" id="29760"/>
    <lineage>
        <taxon>Eukaryota</taxon>
        <taxon>Viridiplantae</taxon>
        <taxon>Streptophyta</taxon>
        <taxon>Embryophyta</taxon>
        <taxon>Tracheophyta</taxon>
        <taxon>Spermatophyta</taxon>
        <taxon>Magnoliopsida</taxon>
        <taxon>eudicotyledons</taxon>
        <taxon>Gunneridae</taxon>
        <taxon>Pentapetalae</taxon>
        <taxon>rosids</taxon>
        <taxon>Vitales</taxon>
        <taxon>Vitaceae</taxon>
        <taxon>Viteae</taxon>
        <taxon>Vitis</taxon>
    </lineage>
</organism>